<reference evidence="1" key="1">
    <citation type="submission" date="2022-07" db="EMBL/GenBank/DDBJ databases">
        <title>Phylogenomic reconstructions and comparative analyses of Kickxellomycotina fungi.</title>
        <authorList>
            <person name="Reynolds N.K."/>
            <person name="Stajich J.E."/>
            <person name="Barry K."/>
            <person name="Grigoriev I.V."/>
            <person name="Crous P."/>
            <person name="Smith M.E."/>
        </authorList>
    </citation>
    <scope>NUCLEOTIDE SEQUENCE</scope>
    <source>
        <strain evidence="1">NRRL 5244</strain>
    </source>
</reference>
<sequence>MKITLKTLQQKAIQIDVEEADTILDVKTKVEAEHGFPATTQKLIFAGKILTDTQTVSEIKITEKDFMVMMTVKPKPGAKPKVAEAAPQSGTSTPAPALGAQQQQPPAAPVAQRTATSSDVPPTPSPASRTAPAAAETPAEESAQQHPVGMGGSFLSGEQYETAIANMVEMGYPREQCVTAMRASFNNPDRAVEYLLMGIPEAALQMADAQDARRAEAAAGATSSDAAALDSEEAAQEAQMPSAPAQQSTRPANLFEQAAATRTAHGHAQRGAGGLNELAALRNTPQFRQLQQIVAENPQMLQPVLQELAQQQPQLVNLIANHEEEFLQMLLEGLTQEQVMAAVHAGGLAVEGGEGEGEGDDQQQYIRITPEEKAAIDRLVALGFPRELAIQAYFACDKNEELAANFLFDHGHEDME</sequence>
<name>A0ACC1JEG6_9FUNG</name>
<accession>A0ACC1JEG6</accession>
<gene>
    <name evidence="1" type="primary">RAD23</name>
    <name evidence="1" type="ORF">FBU59_001368</name>
</gene>
<keyword evidence="2" id="KW-1185">Reference proteome</keyword>
<evidence type="ECO:0000313" key="1">
    <source>
        <dbReference type="EMBL" id="KAJ1948936.1"/>
    </source>
</evidence>
<organism evidence="1 2">
    <name type="scientific">Linderina macrospora</name>
    <dbReference type="NCBI Taxonomy" id="4868"/>
    <lineage>
        <taxon>Eukaryota</taxon>
        <taxon>Fungi</taxon>
        <taxon>Fungi incertae sedis</taxon>
        <taxon>Zoopagomycota</taxon>
        <taxon>Kickxellomycotina</taxon>
        <taxon>Kickxellomycetes</taxon>
        <taxon>Kickxellales</taxon>
        <taxon>Kickxellaceae</taxon>
        <taxon>Linderina</taxon>
    </lineage>
</organism>
<proteinExistence type="predicted"/>
<dbReference type="EMBL" id="JANBPW010000587">
    <property type="protein sequence ID" value="KAJ1948936.1"/>
    <property type="molecule type" value="Genomic_DNA"/>
</dbReference>
<protein>
    <submittedName>
        <fullName evidence="1">UV excision repair protein rad23</fullName>
    </submittedName>
</protein>
<comment type="caution">
    <text evidence="1">The sequence shown here is derived from an EMBL/GenBank/DDBJ whole genome shotgun (WGS) entry which is preliminary data.</text>
</comment>
<evidence type="ECO:0000313" key="2">
    <source>
        <dbReference type="Proteomes" id="UP001150603"/>
    </source>
</evidence>
<dbReference type="Proteomes" id="UP001150603">
    <property type="component" value="Unassembled WGS sequence"/>
</dbReference>